<dbReference type="EMBL" id="AP019860">
    <property type="protein sequence ID" value="BBM83562.1"/>
    <property type="molecule type" value="Genomic_DNA"/>
</dbReference>
<evidence type="ECO:0008006" key="10">
    <source>
        <dbReference type="Google" id="ProtNLM"/>
    </source>
</evidence>
<dbReference type="Pfam" id="PF08340">
    <property type="entry name" value="YicC-like_C"/>
    <property type="match status" value="1"/>
</dbReference>
<dbReference type="GO" id="GO:0004521">
    <property type="term" value="F:RNA endonuclease activity"/>
    <property type="evidence" value="ECO:0007669"/>
    <property type="project" value="InterPro"/>
</dbReference>
<dbReference type="InterPro" id="IPR005229">
    <property type="entry name" value="YicC/YloC-like"/>
</dbReference>
<comment type="similarity">
    <text evidence="5">Belongs to the YicC/YloC family.</text>
</comment>
<evidence type="ECO:0000256" key="5">
    <source>
        <dbReference type="ARBA" id="ARBA00035648"/>
    </source>
</evidence>
<evidence type="ECO:0000259" key="6">
    <source>
        <dbReference type="Pfam" id="PF03755"/>
    </source>
</evidence>
<dbReference type="InterPro" id="IPR013551">
    <property type="entry name" value="YicC-like_C"/>
</dbReference>
<keyword evidence="9" id="KW-1185">Reference proteome</keyword>
<evidence type="ECO:0000256" key="3">
    <source>
        <dbReference type="ARBA" id="ARBA00022759"/>
    </source>
</evidence>
<feature type="domain" description="Endoribonuclease YicC-like N-terminal" evidence="6">
    <location>
        <begin position="1"/>
        <end position="152"/>
    </location>
</feature>
<name>A0A5S9F3V5_UABAM</name>
<evidence type="ECO:0000256" key="2">
    <source>
        <dbReference type="ARBA" id="ARBA00022722"/>
    </source>
</evidence>
<accession>A0A5S9F3V5</accession>
<feature type="domain" description="Endoribonuclease YicC-like C-terminal" evidence="7">
    <location>
        <begin position="169"/>
        <end position="290"/>
    </location>
</feature>
<evidence type="ECO:0000259" key="7">
    <source>
        <dbReference type="Pfam" id="PF08340"/>
    </source>
</evidence>
<dbReference type="PANTHER" id="PTHR30636">
    <property type="entry name" value="UPF0701 PROTEIN YICC"/>
    <property type="match status" value="1"/>
</dbReference>
<evidence type="ECO:0000256" key="1">
    <source>
        <dbReference type="ARBA" id="ARBA00001968"/>
    </source>
</evidence>
<dbReference type="Proteomes" id="UP000326354">
    <property type="component" value="Chromosome"/>
</dbReference>
<gene>
    <name evidence="8" type="ORF">UABAM_01915</name>
</gene>
<sequence>MKSMTGYGRASWNNDQYNLEIEVRTINGRFFKFSSRIPQEYNSHEIDIKNIVATKISRGTVNLNIEFKNTKEPSAKINREILKKHYTVLLETCKELEIPAPQIEALLALPEIITPETEKTISKELWQKTQELLDKALNQVIGMREEEGQSLVKELQGFSQKIRDLIKKIEACAPQVIEDFKKRVQVRIQQFLENENISVSDQDVLKELAIFSEKVDINEELSRLHSHLNQFEHKILSEKPIGKTLEFLTQEMLRETNTIASKANNAQCSQNVVEIKTYLEKIREQIQNIE</sequence>
<dbReference type="Pfam" id="PF03755">
    <property type="entry name" value="YicC-like_N"/>
    <property type="match status" value="1"/>
</dbReference>
<evidence type="ECO:0000313" key="9">
    <source>
        <dbReference type="Proteomes" id="UP000326354"/>
    </source>
</evidence>
<dbReference type="OrthoDB" id="9771229at2"/>
<organism evidence="8 9">
    <name type="scientific">Uabimicrobium amorphum</name>
    <dbReference type="NCBI Taxonomy" id="2596890"/>
    <lineage>
        <taxon>Bacteria</taxon>
        <taxon>Pseudomonadati</taxon>
        <taxon>Planctomycetota</taxon>
        <taxon>Candidatus Uabimicrobiia</taxon>
        <taxon>Candidatus Uabimicrobiales</taxon>
        <taxon>Candidatus Uabimicrobiaceae</taxon>
        <taxon>Candidatus Uabimicrobium</taxon>
    </lineage>
</organism>
<dbReference type="GO" id="GO:0016787">
    <property type="term" value="F:hydrolase activity"/>
    <property type="evidence" value="ECO:0007669"/>
    <property type="project" value="UniProtKB-KW"/>
</dbReference>
<keyword evidence="3" id="KW-0255">Endonuclease</keyword>
<keyword evidence="4" id="KW-0378">Hydrolase</keyword>
<reference evidence="8 9" key="1">
    <citation type="submission" date="2019-08" db="EMBL/GenBank/DDBJ databases">
        <title>Complete genome sequence of Candidatus Uab amorphum.</title>
        <authorList>
            <person name="Shiratori T."/>
            <person name="Suzuki S."/>
            <person name="Kakizawa Y."/>
            <person name="Ishida K."/>
        </authorList>
    </citation>
    <scope>NUCLEOTIDE SEQUENCE [LARGE SCALE GENOMIC DNA]</scope>
    <source>
        <strain evidence="8 9">SRT547</strain>
    </source>
</reference>
<dbReference type="PANTHER" id="PTHR30636:SF3">
    <property type="entry name" value="UPF0701 PROTEIN YICC"/>
    <property type="match status" value="1"/>
</dbReference>
<dbReference type="KEGG" id="uam:UABAM_01915"/>
<proteinExistence type="inferred from homology"/>
<protein>
    <recommendedName>
        <fullName evidence="10">YicC family protein</fullName>
    </recommendedName>
</protein>
<dbReference type="AlphaFoldDB" id="A0A5S9F3V5"/>
<dbReference type="NCBIfam" id="TIGR00255">
    <property type="entry name" value="YicC/YloC family endoribonuclease"/>
    <property type="match status" value="1"/>
</dbReference>
<evidence type="ECO:0000313" key="8">
    <source>
        <dbReference type="EMBL" id="BBM83562.1"/>
    </source>
</evidence>
<comment type="cofactor">
    <cofactor evidence="1">
        <name>a divalent metal cation</name>
        <dbReference type="ChEBI" id="CHEBI:60240"/>
    </cofactor>
</comment>
<dbReference type="RefSeq" id="WP_151967758.1">
    <property type="nucleotide sequence ID" value="NZ_AP019860.1"/>
</dbReference>
<keyword evidence="2" id="KW-0540">Nuclease</keyword>
<evidence type="ECO:0000256" key="4">
    <source>
        <dbReference type="ARBA" id="ARBA00022801"/>
    </source>
</evidence>
<dbReference type="InterPro" id="IPR013527">
    <property type="entry name" value="YicC-like_N"/>
</dbReference>